<dbReference type="AlphaFoldDB" id="A0A0F7TT75"/>
<dbReference type="PROSITE" id="PS51891">
    <property type="entry name" value="CENP_V_GFA"/>
    <property type="match status" value="1"/>
</dbReference>
<protein>
    <recommendedName>
        <fullName evidence="6">CENP-V/GFA domain-containing protein</fullName>
    </recommendedName>
</protein>
<gene>
    <name evidence="7" type="ORF">PMG11_08504</name>
</gene>
<keyword evidence="2" id="KW-0479">Metal-binding</keyword>
<evidence type="ECO:0000313" key="8">
    <source>
        <dbReference type="Proteomes" id="UP000042958"/>
    </source>
</evidence>
<dbReference type="InterPro" id="IPR006913">
    <property type="entry name" value="CENP-V/GFA"/>
</dbReference>
<dbReference type="GO" id="GO:0016846">
    <property type="term" value="F:carbon-sulfur lyase activity"/>
    <property type="evidence" value="ECO:0007669"/>
    <property type="project" value="InterPro"/>
</dbReference>
<dbReference type="EMBL" id="CDHK01000008">
    <property type="protein sequence ID" value="CEJ59904.1"/>
    <property type="molecule type" value="Genomic_DNA"/>
</dbReference>
<organism evidence="7 8">
    <name type="scientific">Penicillium brasilianum</name>
    <dbReference type="NCBI Taxonomy" id="104259"/>
    <lineage>
        <taxon>Eukaryota</taxon>
        <taxon>Fungi</taxon>
        <taxon>Dikarya</taxon>
        <taxon>Ascomycota</taxon>
        <taxon>Pezizomycotina</taxon>
        <taxon>Eurotiomycetes</taxon>
        <taxon>Eurotiomycetidae</taxon>
        <taxon>Eurotiales</taxon>
        <taxon>Aspergillaceae</taxon>
        <taxon>Penicillium</taxon>
    </lineage>
</organism>
<evidence type="ECO:0000259" key="6">
    <source>
        <dbReference type="PROSITE" id="PS51891"/>
    </source>
</evidence>
<name>A0A0F7TT75_PENBI</name>
<dbReference type="SUPFAM" id="SSF51316">
    <property type="entry name" value="Mss4-like"/>
    <property type="match status" value="1"/>
</dbReference>
<comment type="similarity">
    <text evidence="1">Belongs to the Gfa family.</text>
</comment>
<dbReference type="Proteomes" id="UP000042958">
    <property type="component" value="Unassembled WGS sequence"/>
</dbReference>
<evidence type="ECO:0000256" key="4">
    <source>
        <dbReference type="ARBA" id="ARBA00023239"/>
    </source>
</evidence>
<dbReference type="PANTHER" id="PTHR33337:SF40">
    <property type="entry name" value="CENP-V_GFA DOMAIN-CONTAINING PROTEIN-RELATED"/>
    <property type="match status" value="1"/>
</dbReference>
<keyword evidence="4" id="KW-0456">Lyase</keyword>
<reference evidence="8" key="1">
    <citation type="journal article" date="2015" name="Genome Announc.">
        <title>Draft genome sequence of the fungus Penicillium brasilianum MG11.</title>
        <authorList>
            <person name="Horn F."/>
            <person name="Linde J."/>
            <person name="Mattern D.J."/>
            <person name="Walther G."/>
            <person name="Guthke R."/>
            <person name="Brakhage A.A."/>
            <person name="Valiante V."/>
        </authorList>
    </citation>
    <scope>NUCLEOTIDE SEQUENCE [LARGE SCALE GENOMIC DNA]</scope>
    <source>
        <strain evidence="8">MG11</strain>
    </source>
</reference>
<dbReference type="GO" id="GO:0046872">
    <property type="term" value="F:metal ion binding"/>
    <property type="evidence" value="ECO:0007669"/>
    <property type="project" value="UniProtKB-KW"/>
</dbReference>
<evidence type="ECO:0000256" key="1">
    <source>
        <dbReference type="ARBA" id="ARBA00005495"/>
    </source>
</evidence>
<sequence>MAEMGALKTENPLPSPAFTNNNHEHTLKDEAWKHRAPYHIQSPEEFGPIKWRAKCQCGQISYTVRREKPLNAKFCHCRGCQVMHGAPFQWAAIFHKEDVNFAKGCSGLSFYSSSQKSQTYQMPTKVSCSFCHSLIMDEGRNVCLLFPQLIEFEGSQDEQRKQREAFKPTCHIFYEQRMMDIPDGTPKWSGMDQSSQLLNDEGVPIDEK</sequence>
<dbReference type="STRING" id="104259.A0A0F7TT75"/>
<proteinExistence type="inferred from homology"/>
<evidence type="ECO:0000256" key="5">
    <source>
        <dbReference type="SAM" id="MobiDB-lite"/>
    </source>
</evidence>
<accession>A0A0F7TT75</accession>
<evidence type="ECO:0000256" key="3">
    <source>
        <dbReference type="ARBA" id="ARBA00022833"/>
    </source>
</evidence>
<dbReference type="Gene3D" id="3.90.1590.10">
    <property type="entry name" value="glutathione-dependent formaldehyde- activating enzyme (gfa)"/>
    <property type="match status" value="1"/>
</dbReference>
<keyword evidence="3" id="KW-0862">Zinc</keyword>
<feature type="domain" description="CENP-V/GFA" evidence="6">
    <location>
        <begin position="51"/>
        <end position="175"/>
    </location>
</feature>
<feature type="region of interest" description="Disordered" evidence="5">
    <location>
        <begin position="184"/>
        <end position="208"/>
    </location>
</feature>
<dbReference type="InterPro" id="IPR011057">
    <property type="entry name" value="Mss4-like_sf"/>
</dbReference>
<dbReference type="PANTHER" id="PTHR33337">
    <property type="entry name" value="GFA DOMAIN-CONTAINING PROTEIN"/>
    <property type="match status" value="1"/>
</dbReference>
<keyword evidence="8" id="KW-1185">Reference proteome</keyword>
<evidence type="ECO:0000313" key="7">
    <source>
        <dbReference type="EMBL" id="CEJ59904.1"/>
    </source>
</evidence>
<dbReference type="OrthoDB" id="9970124at2759"/>
<dbReference type="Pfam" id="PF04828">
    <property type="entry name" value="GFA"/>
    <property type="match status" value="1"/>
</dbReference>
<evidence type="ECO:0000256" key="2">
    <source>
        <dbReference type="ARBA" id="ARBA00022723"/>
    </source>
</evidence>